<gene>
    <name evidence="2" type="ORF">KK062_29830</name>
</gene>
<protein>
    <submittedName>
        <fullName evidence="2">Uncharacterized protein</fullName>
    </submittedName>
</protein>
<evidence type="ECO:0000313" key="3">
    <source>
        <dbReference type="Proteomes" id="UP001319080"/>
    </source>
</evidence>
<evidence type="ECO:0000313" key="2">
    <source>
        <dbReference type="EMBL" id="MBT1712472.1"/>
    </source>
</evidence>
<sequence>MSSTIAALGNAIGACIILCVLVYYCIIWSFPLQAPVATLTQCRGLTHRGIFQIGLHISFLINRHTGAVSVAAGRYGTAVMRRGG</sequence>
<name>A0AAP2E5I7_9BACT</name>
<dbReference type="EMBL" id="JAHESE010000080">
    <property type="protein sequence ID" value="MBT1712472.1"/>
    <property type="molecule type" value="Genomic_DNA"/>
</dbReference>
<reference evidence="2 3" key="1">
    <citation type="submission" date="2021-05" db="EMBL/GenBank/DDBJ databases">
        <title>A Polyphasic approach of four new species of the genus Ohtaekwangia: Ohtaekwangia histidinii sp. nov., Ohtaekwangia cretensis sp. nov., Ohtaekwangia indiensis sp. nov., Ohtaekwangia reichenbachii sp. nov. from diverse environment.</title>
        <authorList>
            <person name="Octaviana S."/>
        </authorList>
    </citation>
    <scope>NUCLEOTIDE SEQUENCE [LARGE SCALE GENOMIC DNA]</scope>
    <source>
        <strain evidence="2 3">PWU5</strain>
    </source>
</reference>
<keyword evidence="1" id="KW-0472">Membrane</keyword>
<evidence type="ECO:0000256" key="1">
    <source>
        <dbReference type="SAM" id="Phobius"/>
    </source>
</evidence>
<keyword evidence="3" id="KW-1185">Reference proteome</keyword>
<accession>A0AAP2E5I7</accession>
<dbReference type="Proteomes" id="UP001319080">
    <property type="component" value="Unassembled WGS sequence"/>
</dbReference>
<dbReference type="RefSeq" id="WP_254088034.1">
    <property type="nucleotide sequence ID" value="NZ_JAHESE010000080.1"/>
</dbReference>
<comment type="caution">
    <text evidence="2">The sequence shown here is derived from an EMBL/GenBank/DDBJ whole genome shotgun (WGS) entry which is preliminary data.</text>
</comment>
<keyword evidence="1" id="KW-1133">Transmembrane helix</keyword>
<proteinExistence type="predicted"/>
<organism evidence="2 3">
    <name type="scientific">Dawidia cretensis</name>
    <dbReference type="NCBI Taxonomy" id="2782350"/>
    <lineage>
        <taxon>Bacteria</taxon>
        <taxon>Pseudomonadati</taxon>
        <taxon>Bacteroidota</taxon>
        <taxon>Cytophagia</taxon>
        <taxon>Cytophagales</taxon>
        <taxon>Chryseotaleaceae</taxon>
        <taxon>Dawidia</taxon>
    </lineage>
</organism>
<keyword evidence="1" id="KW-0812">Transmembrane</keyword>
<feature type="transmembrane region" description="Helical" evidence="1">
    <location>
        <begin position="7"/>
        <end position="30"/>
    </location>
</feature>
<dbReference type="AlphaFoldDB" id="A0AAP2E5I7"/>